<feature type="region of interest" description="Disordered" evidence="5">
    <location>
        <begin position="286"/>
        <end position="465"/>
    </location>
</feature>
<feature type="compositionally biased region" description="Basic residues" evidence="5">
    <location>
        <begin position="296"/>
        <end position="307"/>
    </location>
</feature>
<gene>
    <name evidence="7" type="primary">rluB</name>
    <name evidence="7" type="ORF">Pla52n_63930</name>
</gene>
<dbReference type="Gene3D" id="3.30.70.580">
    <property type="entry name" value="Pseudouridine synthase I, catalytic domain, N-terminal subdomain"/>
    <property type="match status" value="1"/>
</dbReference>
<dbReference type="Pfam" id="PF00849">
    <property type="entry name" value="PseudoU_synth_2"/>
    <property type="match status" value="1"/>
</dbReference>
<dbReference type="GO" id="GO:0003723">
    <property type="term" value="F:RNA binding"/>
    <property type="evidence" value="ECO:0007669"/>
    <property type="project" value="UniProtKB-KW"/>
</dbReference>
<sequence>MPRDSSAPDPQNRPDQNRPAAPNRRKAAAAKATHAAAAKQSGPLRLQRLLASAGYGSRRQCEELIEEGRVDIDGAVVTQMGTTVDPETQKVHVDGVLLRKQKLVYYAVNKPDGVLSTNRDPQGRPRVVDLVPKSERVFPVGRLDRSSTGLMLLTNDGELAQQLTHPKYGVRKVYRVTVAGKVENETMRTMRQGMYISDGFVQVEGAKVLKSRARATEMEIVLREGKNREIRRILARLGHKVQSLTRIAIGPLRLGDLPPGAHRLLGRDEVQKLHLAVQRSKAEALAEAEQAEKDRGGKKRSTKKKAGKAYGSASARSSGNDSKGFGKGTSKGFNKGPRKGAGKGGRRLESDSASEFLPTEAKTRGSVIGGEGDSVESTDRPKTSRRKSVARSNRTTGSGGPKTRGAKKGGASRTRSTKKAGGKPSGKPSNKPSGFGRSKSTGGRSSRGDAPAAQRGKKKPGRKRG</sequence>
<dbReference type="Pfam" id="PF01479">
    <property type="entry name" value="S4"/>
    <property type="match status" value="1"/>
</dbReference>
<protein>
    <recommendedName>
        <fullName evidence="4">Pseudouridine synthase</fullName>
        <ecNumber evidence="4">5.4.99.-</ecNumber>
    </recommendedName>
</protein>
<dbReference type="PROSITE" id="PS01149">
    <property type="entry name" value="PSI_RSU"/>
    <property type="match status" value="1"/>
</dbReference>
<dbReference type="InterPro" id="IPR050343">
    <property type="entry name" value="RsuA_PseudoU_synthase"/>
</dbReference>
<evidence type="ECO:0000256" key="2">
    <source>
        <dbReference type="ARBA" id="ARBA00023235"/>
    </source>
</evidence>
<reference evidence="7 8" key="1">
    <citation type="submission" date="2019-02" db="EMBL/GenBank/DDBJ databases">
        <title>Deep-cultivation of Planctomycetes and their phenomic and genomic characterization uncovers novel biology.</title>
        <authorList>
            <person name="Wiegand S."/>
            <person name="Jogler M."/>
            <person name="Boedeker C."/>
            <person name="Pinto D."/>
            <person name="Vollmers J."/>
            <person name="Rivas-Marin E."/>
            <person name="Kohn T."/>
            <person name="Peeters S.H."/>
            <person name="Heuer A."/>
            <person name="Rast P."/>
            <person name="Oberbeckmann S."/>
            <person name="Bunk B."/>
            <person name="Jeske O."/>
            <person name="Meyerdierks A."/>
            <person name="Storesund J.E."/>
            <person name="Kallscheuer N."/>
            <person name="Luecker S."/>
            <person name="Lage O.M."/>
            <person name="Pohl T."/>
            <person name="Merkel B.J."/>
            <person name="Hornburger P."/>
            <person name="Mueller R.-W."/>
            <person name="Bruemmer F."/>
            <person name="Labrenz M."/>
            <person name="Spormann A.M."/>
            <person name="Op Den Camp H."/>
            <person name="Overmann J."/>
            <person name="Amann R."/>
            <person name="Jetten M.S.M."/>
            <person name="Mascher T."/>
            <person name="Medema M.H."/>
            <person name="Devos D.P."/>
            <person name="Kaster A.-K."/>
            <person name="Ovreas L."/>
            <person name="Rohde M."/>
            <person name="Galperin M.Y."/>
            <person name="Jogler C."/>
        </authorList>
    </citation>
    <scope>NUCLEOTIDE SEQUENCE [LARGE SCALE GENOMIC DNA]</scope>
    <source>
        <strain evidence="7 8">Pla52n</strain>
    </source>
</reference>
<dbReference type="Gene3D" id="3.10.290.10">
    <property type="entry name" value="RNA-binding S4 domain"/>
    <property type="match status" value="1"/>
</dbReference>
<dbReference type="InterPro" id="IPR018496">
    <property type="entry name" value="PsdUridine_synth_RsuA/RluB_CS"/>
</dbReference>
<dbReference type="InterPro" id="IPR036986">
    <property type="entry name" value="S4_RNA-bd_sf"/>
</dbReference>
<dbReference type="Proteomes" id="UP000320176">
    <property type="component" value="Unassembled WGS sequence"/>
</dbReference>
<feature type="compositionally biased region" description="Low complexity" evidence="5">
    <location>
        <begin position="29"/>
        <end position="39"/>
    </location>
</feature>
<dbReference type="InterPro" id="IPR042092">
    <property type="entry name" value="PsdUridine_s_RsuA/RluB/E/F_cat"/>
</dbReference>
<dbReference type="EMBL" id="SJPN01000012">
    <property type="protein sequence ID" value="TWT92096.1"/>
    <property type="molecule type" value="Genomic_DNA"/>
</dbReference>
<evidence type="ECO:0000313" key="7">
    <source>
        <dbReference type="EMBL" id="TWT92096.1"/>
    </source>
</evidence>
<evidence type="ECO:0000256" key="1">
    <source>
        <dbReference type="ARBA" id="ARBA00008348"/>
    </source>
</evidence>
<keyword evidence="2 4" id="KW-0413">Isomerase</keyword>
<keyword evidence="8" id="KW-1185">Reference proteome</keyword>
<keyword evidence="3" id="KW-0694">RNA-binding</keyword>
<feature type="compositionally biased region" description="Basic and acidic residues" evidence="5">
    <location>
        <begin position="286"/>
        <end position="295"/>
    </location>
</feature>
<name>A0A5C5ZY52_9BACT</name>
<dbReference type="PROSITE" id="PS50889">
    <property type="entry name" value="S4"/>
    <property type="match status" value="1"/>
</dbReference>
<evidence type="ECO:0000256" key="5">
    <source>
        <dbReference type="SAM" id="MobiDB-lite"/>
    </source>
</evidence>
<feature type="domain" description="RNA-binding S4" evidence="6">
    <location>
        <begin position="44"/>
        <end position="102"/>
    </location>
</feature>
<dbReference type="InterPro" id="IPR002942">
    <property type="entry name" value="S4_RNA-bd"/>
</dbReference>
<dbReference type="EC" id="5.4.99.-" evidence="4"/>
<dbReference type="InterPro" id="IPR020103">
    <property type="entry name" value="PsdUridine_synth_cat_dom_sf"/>
</dbReference>
<dbReference type="SUPFAM" id="SSF55174">
    <property type="entry name" value="Alpha-L RNA-binding motif"/>
    <property type="match status" value="1"/>
</dbReference>
<dbReference type="GO" id="GO:0120159">
    <property type="term" value="F:rRNA pseudouridine synthase activity"/>
    <property type="evidence" value="ECO:0007669"/>
    <property type="project" value="UniProtKB-ARBA"/>
</dbReference>
<dbReference type="SUPFAM" id="SSF55120">
    <property type="entry name" value="Pseudouridine synthase"/>
    <property type="match status" value="1"/>
</dbReference>
<comment type="similarity">
    <text evidence="1 4">Belongs to the pseudouridine synthase RsuA family.</text>
</comment>
<evidence type="ECO:0000256" key="3">
    <source>
        <dbReference type="PROSITE-ProRule" id="PRU00182"/>
    </source>
</evidence>
<dbReference type="SMART" id="SM00363">
    <property type="entry name" value="S4"/>
    <property type="match status" value="1"/>
</dbReference>
<organism evidence="7 8">
    <name type="scientific">Stieleria varia</name>
    <dbReference type="NCBI Taxonomy" id="2528005"/>
    <lineage>
        <taxon>Bacteria</taxon>
        <taxon>Pseudomonadati</taxon>
        <taxon>Planctomycetota</taxon>
        <taxon>Planctomycetia</taxon>
        <taxon>Pirellulales</taxon>
        <taxon>Pirellulaceae</taxon>
        <taxon>Stieleria</taxon>
    </lineage>
</organism>
<proteinExistence type="inferred from homology"/>
<dbReference type="PANTHER" id="PTHR47683:SF2">
    <property type="entry name" value="RNA-BINDING S4 DOMAIN-CONTAINING PROTEIN"/>
    <property type="match status" value="1"/>
</dbReference>
<dbReference type="Gene3D" id="3.30.70.1560">
    <property type="entry name" value="Alpha-L RNA-binding motif"/>
    <property type="match status" value="1"/>
</dbReference>
<dbReference type="RefSeq" id="WP_146523300.1">
    <property type="nucleotide sequence ID" value="NZ_CP151726.1"/>
</dbReference>
<dbReference type="PANTHER" id="PTHR47683">
    <property type="entry name" value="PSEUDOURIDINE SYNTHASE FAMILY PROTEIN-RELATED"/>
    <property type="match status" value="1"/>
</dbReference>
<comment type="caution">
    <text evidence="7">The sequence shown here is derived from an EMBL/GenBank/DDBJ whole genome shotgun (WGS) entry which is preliminary data.</text>
</comment>
<dbReference type="CDD" id="cd02870">
    <property type="entry name" value="PseudoU_synth_RsuA_like"/>
    <property type="match status" value="1"/>
</dbReference>
<dbReference type="CDD" id="cd00165">
    <property type="entry name" value="S4"/>
    <property type="match status" value="1"/>
</dbReference>
<dbReference type="InterPro" id="IPR000748">
    <property type="entry name" value="PsdUridine_synth_RsuA/RluB/E/F"/>
</dbReference>
<evidence type="ECO:0000313" key="8">
    <source>
        <dbReference type="Proteomes" id="UP000320176"/>
    </source>
</evidence>
<dbReference type="OrthoDB" id="9807213at2"/>
<dbReference type="FunFam" id="3.10.290.10:FF:000003">
    <property type="entry name" value="Pseudouridine synthase"/>
    <property type="match status" value="1"/>
</dbReference>
<dbReference type="NCBIfam" id="TIGR00093">
    <property type="entry name" value="pseudouridine synthase"/>
    <property type="match status" value="1"/>
</dbReference>
<dbReference type="InterPro" id="IPR020094">
    <property type="entry name" value="TruA/RsuA/RluB/E/F_N"/>
</dbReference>
<feature type="compositionally biased region" description="Basic residues" evidence="5">
    <location>
        <begin position="336"/>
        <end position="345"/>
    </location>
</feature>
<evidence type="ECO:0000256" key="4">
    <source>
        <dbReference type="RuleBase" id="RU003887"/>
    </source>
</evidence>
<feature type="compositionally biased region" description="Low complexity" evidence="5">
    <location>
        <begin position="425"/>
        <end position="444"/>
    </location>
</feature>
<feature type="compositionally biased region" description="Low complexity" evidence="5">
    <location>
        <begin position="308"/>
        <end position="335"/>
    </location>
</feature>
<feature type="compositionally biased region" description="Basic residues" evidence="5">
    <location>
        <begin position="455"/>
        <end position="465"/>
    </location>
</feature>
<feature type="region of interest" description="Disordered" evidence="5">
    <location>
        <begin position="1"/>
        <end position="41"/>
    </location>
</feature>
<accession>A0A5C5ZY52</accession>
<dbReference type="GO" id="GO:0000455">
    <property type="term" value="P:enzyme-directed rRNA pseudouridine synthesis"/>
    <property type="evidence" value="ECO:0007669"/>
    <property type="project" value="UniProtKB-ARBA"/>
</dbReference>
<dbReference type="InterPro" id="IPR006145">
    <property type="entry name" value="PsdUridine_synth_RsuA/RluA"/>
</dbReference>
<dbReference type="AlphaFoldDB" id="A0A5C5ZY52"/>
<evidence type="ECO:0000259" key="6">
    <source>
        <dbReference type="SMART" id="SM00363"/>
    </source>
</evidence>